<sequence length="86" mass="9837">MAVKSDVFLGDGSVYLVWVYFRLIRMKHRIYEEINLLLGLKIPARGFKSQTVHSYEGGLHGAESLLEKLTATQSVYLHKPIYRAVI</sequence>
<reference evidence="1" key="1">
    <citation type="journal article" date="2021" name="Nat. Commun.">
        <title>Genetic determinants of endophytism in the Arabidopsis root mycobiome.</title>
        <authorList>
            <person name="Mesny F."/>
            <person name="Miyauchi S."/>
            <person name="Thiergart T."/>
            <person name="Pickel B."/>
            <person name="Atanasova L."/>
            <person name="Karlsson M."/>
            <person name="Huettel B."/>
            <person name="Barry K.W."/>
            <person name="Haridas S."/>
            <person name="Chen C."/>
            <person name="Bauer D."/>
            <person name="Andreopoulos W."/>
            <person name="Pangilinan J."/>
            <person name="LaButti K."/>
            <person name="Riley R."/>
            <person name="Lipzen A."/>
            <person name="Clum A."/>
            <person name="Drula E."/>
            <person name="Henrissat B."/>
            <person name="Kohler A."/>
            <person name="Grigoriev I.V."/>
            <person name="Martin F.M."/>
            <person name="Hacquard S."/>
        </authorList>
    </citation>
    <scope>NUCLEOTIDE SEQUENCE</scope>
    <source>
        <strain evidence="1">MPI-CAGE-AT-0147</strain>
    </source>
</reference>
<keyword evidence="2" id="KW-1185">Reference proteome</keyword>
<evidence type="ECO:0000313" key="1">
    <source>
        <dbReference type="EMBL" id="KAH7142107.1"/>
    </source>
</evidence>
<accession>A0A9P9ES27</accession>
<name>A0A9P9ES27_9HYPO</name>
<protein>
    <submittedName>
        <fullName evidence="1">Uncharacterized protein</fullName>
    </submittedName>
</protein>
<dbReference type="OrthoDB" id="4366261at2759"/>
<organism evidence="1 2">
    <name type="scientific">Dactylonectria macrodidyma</name>
    <dbReference type="NCBI Taxonomy" id="307937"/>
    <lineage>
        <taxon>Eukaryota</taxon>
        <taxon>Fungi</taxon>
        <taxon>Dikarya</taxon>
        <taxon>Ascomycota</taxon>
        <taxon>Pezizomycotina</taxon>
        <taxon>Sordariomycetes</taxon>
        <taxon>Hypocreomycetidae</taxon>
        <taxon>Hypocreales</taxon>
        <taxon>Nectriaceae</taxon>
        <taxon>Dactylonectria</taxon>
    </lineage>
</organism>
<dbReference type="AlphaFoldDB" id="A0A9P9ES27"/>
<comment type="caution">
    <text evidence="1">The sequence shown here is derived from an EMBL/GenBank/DDBJ whole genome shotgun (WGS) entry which is preliminary data.</text>
</comment>
<dbReference type="Proteomes" id="UP000738349">
    <property type="component" value="Unassembled WGS sequence"/>
</dbReference>
<evidence type="ECO:0000313" key="2">
    <source>
        <dbReference type="Proteomes" id="UP000738349"/>
    </source>
</evidence>
<dbReference type="EMBL" id="JAGMUV010000010">
    <property type="protein sequence ID" value="KAH7142107.1"/>
    <property type="molecule type" value="Genomic_DNA"/>
</dbReference>
<proteinExistence type="predicted"/>
<gene>
    <name evidence="1" type="ORF">EDB81DRAFT_885146</name>
</gene>